<sequence>MARPRTVSDDDFVAAAATAAARRGDGSWSLSEVAAEVGVTPAAVVKRFGSKRGLLLAVVTAWVRDLPVYDPASVDDPLGHVRDWVTGWLATTADPGQVVGHLTLLLDEIVDDETRPLLARGREGQAAYLRSALRDAYDRGQLRREPPADTAALWLDLLAGVAVASAIDRTGQAATRALAVIDNDMERWREP</sequence>
<evidence type="ECO:0000313" key="6">
    <source>
        <dbReference type="EMBL" id="MDZ5661033.1"/>
    </source>
</evidence>
<evidence type="ECO:0000313" key="7">
    <source>
        <dbReference type="Proteomes" id="UP001291999"/>
    </source>
</evidence>
<keyword evidence="3" id="KW-0804">Transcription</keyword>
<dbReference type="PANTHER" id="PTHR47506">
    <property type="entry name" value="TRANSCRIPTIONAL REGULATORY PROTEIN"/>
    <property type="match status" value="1"/>
</dbReference>
<evidence type="ECO:0000256" key="1">
    <source>
        <dbReference type="ARBA" id="ARBA00023015"/>
    </source>
</evidence>
<evidence type="ECO:0000256" key="3">
    <source>
        <dbReference type="ARBA" id="ARBA00023163"/>
    </source>
</evidence>
<organism evidence="6 7">
    <name type="scientific">Nocardioides renjunii</name>
    <dbReference type="NCBI Taxonomy" id="3095075"/>
    <lineage>
        <taxon>Bacteria</taxon>
        <taxon>Bacillati</taxon>
        <taxon>Actinomycetota</taxon>
        <taxon>Actinomycetes</taxon>
        <taxon>Propionibacteriales</taxon>
        <taxon>Nocardioidaceae</taxon>
        <taxon>Nocardioides</taxon>
    </lineage>
</organism>
<evidence type="ECO:0000259" key="5">
    <source>
        <dbReference type="PROSITE" id="PS50977"/>
    </source>
</evidence>
<evidence type="ECO:0000256" key="2">
    <source>
        <dbReference type="ARBA" id="ARBA00023125"/>
    </source>
</evidence>
<keyword evidence="1" id="KW-0805">Transcription regulation</keyword>
<dbReference type="Pfam" id="PF00440">
    <property type="entry name" value="TetR_N"/>
    <property type="match status" value="1"/>
</dbReference>
<dbReference type="InterPro" id="IPR009057">
    <property type="entry name" value="Homeodomain-like_sf"/>
</dbReference>
<dbReference type="PANTHER" id="PTHR47506:SF1">
    <property type="entry name" value="HTH-TYPE TRANSCRIPTIONAL REGULATOR YJDC"/>
    <property type="match status" value="1"/>
</dbReference>
<dbReference type="Proteomes" id="UP001291999">
    <property type="component" value="Unassembled WGS sequence"/>
</dbReference>
<keyword evidence="7" id="KW-1185">Reference proteome</keyword>
<reference evidence="6 7" key="1">
    <citation type="submission" date="2023-11" db="EMBL/GenBank/DDBJ databases">
        <title>Novel species in genus Nocardioides.</title>
        <authorList>
            <person name="Zhou H."/>
        </authorList>
    </citation>
    <scope>NUCLEOTIDE SEQUENCE [LARGE SCALE GENOMIC DNA]</scope>
    <source>
        <strain evidence="6 7">S-58</strain>
    </source>
</reference>
<feature type="domain" description="HTH tetR-type" evidence="5">
    <location>
        <begin position="6"/>
        <end position="66"/>
    </location>
</feature>
<evidence type="ECO:0000256" key="4">
    <source>
        <dbReference type="PROSITE-ProRule" id="PRU00335"/>
    </source>
</evidence>
<dbReference type="InterPro" id="IPR001647">
    <property type="entry name" value="HTH_TetR"/>
</dbReference>
<name>A0ABU5K7T8_9ACTN</name>
<keyword evidence="2 4" id="KW-0238">DNA-binding</keyword>
<dbReference type="SUPFAM" id="SSF46689">
    <property type="entry name" value="Homeodomain-like"/>
    <property type="match status" value="1"/>
</dbReference>
<accession>A0ABU5K7T8</accession>
<proteinExistence type="predicted"/>
<protein>
    <submittedName>
        <fullName evidence="6">TetR/AcrR family transcriptional regulator</fullName>
    </submittedName>
</protein>
<dbReference type="EMBL" id="JAXQPW010000001">
    <property type="protein sequence ID" value="MDZ5661033.1"/>
    <property type="molecule type" value="Genomic_DNA"/>
</dbReference>
<dbReference type="PROSITE" id="PS50977">
    <property type="entry name" value="HTH_TETR_2"/>
    <property type="match status" value="1"/>
</dbReference>
<dbReference type="SUPFAM" id="SSF48498">
    <property type="entry name" value="Tetracyclin repressor-like, C-terminal domain"/>
    <property type="match status" value="1"/>
</dbReference>
<dbReference type="RefSeq" id="WP_172267437.1">
    <property type="nucleotide sequence ID" value="NZ_CP141058.1"/>
</dbReference>
<feature type="DNA-binding region" description="H-T-H motif" evidence="4">
    <location>
        <begin position="29"/>
        <end position="48"/>
    </location>
</feature>
<dbReference type="InterPro" id="IPR036271">
    <property type="entry name" value="Tet_transcr_reg_TetR-rel_C_sf"/>
</dbReference>
<dbReference type="Gene3D" id="1.10.357.10">
    <property type="entry name" value="Tetracycline Repressor, domain 2"/>
    <property type="match status" value="1"/>
</dbReference>
<gene>
    <name evidence="6" type="ORF">SFC79_04585</name>
</gene>
<comment type="caution">
    <text evidence="6">The sequence shown here is derived from an EMBL/GenBank/DDBJ whole genome shotgun (WGS) entry which is preliminary data.</text>
</comment>